<keyword evidence="3" id="KW-0804">Transcription</keyword>
<dbReference type="PANTHER" id="PTHR36511:SF3">
    <property type="entry name" value="ANTITOXIN HIGA-2"/>
    <property type="match status" value="1"/>
</dbReference>
<name>A0A3E0DK07_9GAMM</name>
<proteinExistence type="predicted"/>
<dbReference type="PANTHER" id="PTHR36511">
    <property type="entry name" value="MERR FAMILY BACTERIAL REGULATORY PROTEIN"/>
    <property type="match status" value="1"/>
</dbReference>
<gene>
    <name evidence="5" type="ORF">DFP81_10979</name>
</gene>
<evidence type="ECO:0000256" key="2">
    <source>
        <dbReference type="ARBA" id="ARBA00023125"/>
    </source>
</evidence>
<accession>A0A3E0DK07</accession>
<dbReference type="Gene3D" id="1.10.260.40">
    <property type="entry name" value="lambda repressor-like DNA-binding domains"/>
    <property type="match status" value="1"/>
</dbReference>
<dbReference type="OrthoDB" id="9799384at2"/>
<dbReference type="CDD" id="cd00093">
    <property type="entry name" value="HTH_XRE"/>
    <property type="match status" value="1"/>
</dbReference>
<evidence type="ECO:0000256" key="3">
    <source>
        <dbReference type="ARBA" id="ARBA00023163"/>
    </source>
</evidence>
<dbReference type="Pfam" id="PF01381">
    <property type="entry name" value="HTH_3"/>
    <property type="match status" value="1"/>
</dbReference>
<comment type="caution">
    <text evidence="5">The sequence shown here is derived from an EMBL/GenBank/DDBJ whole genome shotgun (WGS) entry which is preliminary data.</text>
</comment>
<feature type="domain" description="HTH cro/C1-type" evidence="4">
    <location>
        <begin position="45"/>
        <end position="89"/>
    </location>
</feature>
<sequence>MNDILTSVHKTAKGLSKAGVIDKTTMRKFDALCLTSIHEFTPEKVRQLRLANNLSQPVFAQYLNVSDKLVKKWEQGESKPRGAALKMLSLAEKKGIEVIA</sequence>
<keyword evidence="6" id="KW-1185">Reference proteome</keyword>
<dbReference type="AlphaFoldDB" id="A0A3E0DK07"/>
<evidence type="ECO:0000313" key="5">
    <source>
        <dbReference type="EMBL" id="REG82420.1"/>
    </source>
</evidence>
<dbReference type="InterPro" id="IPR010982">
    <property type="entry name" value="Lambda_DNA-bd_dom_sf"/>
</dbReference>
<dbReference type="InterPro" id="IPR052359">
    <property type="entry name" value="HTH-type_reg/antitoxin"/>
</dbReference>
<dbReference type="RefSeq" id="WP_115898354.1">
    <property type="nucleotide sequence ID" value="NZ_QUNG01000009.1"/>
</dbReference>
<protein>
    <submittedName>
        <fullName evidence="5">Putative transcriptional regulator</fullName>
    </submittedName>
</protein>
<dbReference type="PROSITE" id="PS50943">
    <property type="entry name" value="HTH_CROC1"/>
    <property type="match status" value="1"/>
</dbReference>
<organism evidence="5 6">
    <name type="scientific">Marinomonas pollencensis</name>
    <dbReference type="NCBI Taxonomy" id="491954"/>
    <lineage>
        <taxon>Bacteria</taxon>
        <taxon>Pseudomonadati</taxon>
        <taxon>Pseudomonadota</taxon>
        <taxon>Gammaproteobacteria</taxon>
        <taxon>Oceanospirillales</taxon>
        <taxon>Oceanospirillaceae</taxon>
        <taxon>Marinomonas</taxon>
    </lineage>
</organism>
<reference evidence="5 6" key="1">
    <citation type="submission" date="2018-08" db="EMBL/GenBank/DDBJ databases">
        <title>Genomic Encyclopedia of Type Strains, Phase III (KMG-III): the genomes of soil and plant-associated and newly described type strains.</title>
        <authorList>
            <person name="Whitman W."/>
        </authorList>
    </citation>
    <scope>NUCLEOTIDE SEQUENCE [LARGE SCALE GENOMIC DNA]</scope>
    <source>
        <strain evidence="5 6">CECT 7375</strain>
    </source>
</reference>
<evidence type="ECO:0000256" key="1">
    <source>
        <dbReference type="ARBA" id="ARBA00023015"/>
    </source>
</evidence>
<keyword evidence="1" id="KW-0805">Transcription regulation</keyword>
<evidence type="ECO:0000259" key="4">
    <source>
        <dbReference type="PROSITE" id="PS50943"/>
    </source>
</evidence>
<evidence type="ECO:0000313" key="6">
    <source>
        <dbReference type="Proteomes" id="UP000256542"/>
    </source>
</evidence>
<dbReference type="SUPFAM" id="SSF47413">
    <property type="entry name" value="lambda repressor-like DNA-binding domains"/>
    <property type="match status" value="1"/>
</dbReference>
<dbReference type="InterPro" id="IPR001387">
    <property type="entry name" value="Cro/C1-type_HTH"/>
</dbReference>
<keyword evidence="2" id="KW-0238">DNA-binding</keyword>
<dbReference type="Proteomes" id="UP000256542">
    <property type="component" value="Unassembled WGS sequence"/>
</dbReference>
<dbReference type="GO" id="GO:0003677">
    <property type="term" value="F:DNA binding"/>
    <property type="evidence" value="ECO:0007669"/>
    <property type="project" value="UniProtKB-KW"/>
</dbReference>
<dbReference type="EMBL" id="QUNG01000009">
    <property type="protein sequence ID" value="REG82420.1"/>
    <property type="molecule type" value="Genomic_DNA"/>
</dbReference>